<dbReference type="SMART" id="SM00499">
    <property type="entry name" value="AAI"/>
    <property type="match status" value="1"/>
</dbReference>
<gene>
    <name evidence="6" type="ORF">RJT34_17718</name>
</gene>
<evidence type="ECO:0000256" key="4">
    <source>
        <dbReference type="SAM" id="SignalP"/>
    </source>
</evidence>
<protein>
    <recommendedName>
        <fullName evidence="3">Non-specific lipid-transfer protein</fullName>
    </recommendedName>
</protein>
<dbReference type="GO" id="GO:0008289">
    <property type="term" value="F:lipid binding"/>
    <property type="evidence" value="ECO:0007669"/>
    <property type="project" value="UniProtKB-KW"/>
</dbReference>
<dbReference type="InterPro" id="IPR000528">
    <property type="entry name" value="Plant_nsLTP"/>
</dbReference>
<keyword evidence="2" id="KW-1015">Disulfide bond</keyword>
<feature type="signal peptide" evidence="4">
    <location>
        <begin position="1"/>
        <end position="27"/>
    </location>
</feature>
<dbReference type="Proteomes" id="UP001359559">
    <property type="component" value="Unassembled WGS sequence"/>
</dbReference>
<dbReference type="Gene3D" id="1.10.110.10">
    <property type="entry name" value="Plant lipid-transfer and hydrophobic proteins"/>
    <property type="match status" value="1"/>
</dbReference>
<comment type="similarity">
    <text evidence="1 3">Belongs to the plant LTP family.</text>
</comment>
<dbReference type="InterPro" id="IPR036312">
    <property type="entry name" value="Bifun_inhib/LTP/seed_sf"/>
</dbReference>
<keyword evidence="3" id="KW-0813">Transport</keyword>
<evidence type="ECO:0000256" key="1">
    <source>
        <dbReference type="ARBA" id="ARBA00009748"/>
    </source>
</evidence>
<dbReference type="CDD" id="cd01960">
    <property type="entry name" value="nsLTP1"/>
    <property type="match status" value="1"/>
</dbReference>
<evidence type="ECO:0000313" key="7">
    <source>
        <dbReference type="Proteomes" id="UP001359559"/>
    </source>
</evidence>
<dbReference type="PRINTS" id="PR00382">
    <property type="entry name" value="LIPIDTRNSFER"/>
</dbReference>
<dbReference type="InterPro" id="IPR016140">
    <property type="entry name" value="Bifunc_inhib/LTP/seed_store"/>
</dbReference>
<keyword evidence="4" id="KW-0732">Signal</keyword>
<dbReference type="Pfam" id="PF00234">
    <property type="entry name" value="Tryp_alpha_amyl"/>
    <property type="match status" value="1"/>
</dbReference>
<evidence type="ECO:0000256" key="2">
    <source>
        <dbReference type="ARBA" id="ARBA00023157"/>
    </source>
</evidence>
<evidence type="ECO:0000313" key="6">
    <source>
        <dbReference type="EMBL" id="KAK7294821.1"/>
    </source>
</evidence>
<dbReference type="SUPFAM" id="SSF47699">
    <property type="entry name" value="Bifunctional inhibitor/lipid-transfer protein/seed storage 2S albumin"/>
    <property type="match status" value="1"/>
</dbReference>
<organism evidence="6 7">
    <name type="scientific">Clitoria ternatea</name>
    <name type="common">Butterfly pea</name>
    <dbReference type="NCBI Taxonomy" id="43366"/>
    <lineage>
        <taxon>Eukaryota</taxon>
        <taxon>Viridiplantae</taxon>
        <taxon>Streptophyta</taxon>
        <taxon>Embryophyta</taxon>
        <taxon>Tracheophyta</taxon>
        <taxon>Spermatophyta</taxon>
        <taxon>Magnoliopsida</taxon>
        <taxon>eudicotyledons</taxon>
        <taxon>Gunneridae</taxon>
        <taxon>Pentapetalae</taxon>
        <taxon>rosids</taxon>
        <taxon>fabids</taxon>
        <taxon>Fabales</taxon>
        <taxon>Fabaceae</taxon>
        <taxon>Papilionoideae</taxon>
        <taxon>50 kb inversion clade</taxon>
        <taxon>NPAAA clade</taxon>
        <taxon>indigoferoid/millettioid clade</taxon>
        <taxon>Phaseoleae</taxon>
        <taxon>Clitoria</taxon>
    </lineage>
</organism>
<dbReference type="GO" id="GO:0006869">
    <property type="term" value="P:lipid transport"/>
    <property type="evidence" value="ECO:0007669"/>
    <property type="project" value="InterPro"/>
</dbReference>
<evidence type="ECO:0000259" key="5">
    <source>
        <dbReference type="SMART" id="SM00499"/>
    </source>
</evidence>
<keyword evidence="7" id="KW-1185">Reference proteome</keyword>
<comment type="caution">
    <text evidence="6">The sequence shown here is derived from an EMBL/GenBank/DDBJ whole genome shotgun (WGS) entry which is preliminary data.</text>
</comment>
<evidence type="ECO:0000256" key="3">
    <source>
        <dbReference type="RuleBase" id="RU000628"/>
    </source>
</evidence>
<proteinExistence type="inferred from homology"/>
<accession>A0AAN9JAS4</accession>
<name>A0AAN9JAS4_CLITE</name>
<reference evidence="6 7" key="1">
    <citation type="submission" date="2024-01" db="EMBL/GenBank/DDBJ databases">
        <title>The genomes of 5 underutilized Papilionoideae crops provide insights into root nodulation and disease resistance.</title>
        <authorList>
            <person name="Yuan L."/>
        </authorList>
    </citation>
    <scope>NUCLEOTIDE SEQUENCE [LARGE SCALE GENOMIC DNA]</scope>
    <source>
        <strain evidence="6">LY-2023</strain>
        <tissue evidence="6">Leaf</tissue>
    </source>
</reference>
<dbReference type="EMBL" id="JAYKXN010000004">
    <property type="protein sequence ID" value="KAK7294821.1"/>
    <property type="molecule type" value="Genomic_DNA"/>
</dbReference>
<comment type="function">
    <text evidence="3">Plant non-specific lipid-transfer proteins transfer phospholipids as well as galactolipids across membranes. May play a role in wax or cutin deposition in the cell walls of expanding epidermal cells and certain secretory tissues.</text>
</comment>
<dbReference type="AlphaFoldDB" id="A0AAN9JAS4"/>
<sequence>MGSVKKLACVVVACMVMLGGAPKMAQGITCGQVTGNLAPCLFYLLQGGSVSRVCCNGVRNVLGGATTTSDRQTVCSCLKTAAHNFGITGEYAHSLPSLCKVNVPYKISASTNCTSQIKDLAASGNSEGSRKVSQFYHRIRQRIRIRDSECVCDEVSIYRAKFLY</sequence>
<keyword evidence="3" id="KW-0446">Lipid-binding</keyword>
<feature type="chain" id="PRO_5043006751" description="Non-specific lipid-transfer protein" evidence="4">
    <location>
        <begin position="28"/>
        <end position="164"/>
    </location>
</feature>
<dbReference type="PANTHER" id="PTHR33076">
    <property type="entry name" value="NON-SPECIFIC LIPID-TRANSFER PROTEIN 2-RELATED"/>
    <property type="match status" value="1"/>
</dbReference>
<feature type="domain" description="Bifunctional inhibitor/plant lipid transfer protein/seed storage helical" evidence="5">
    <location>
        <begin position="30"/>
        <end position="113"/>
    </location>
</feature>